<comment type="caution">
    <text evidence="1">The sequence shown here is derived from an EMBL/GenBank/DDBJ whole genome shotgun (WGS) entry which is preliminary data.</text>
</comment>
<dbReference type="AlphaFoldDB" id="A0A232FM13"/>
<feature type="non-terminal residue" evidence="1">
    <location>
        <position position="135"/>
    </location>
</feature>
<reference evidence="1 2" key="1">
    <citation type="journal article" date="2017" name="Curr. Biol.">
        <title>The Evolution of Venom by Co-option of Single-Copy Genes.</title>
        <authorList>
            <person name="Martinson E.O."/>
            <person name="Mrinalini"/>
            <person name="Kelkar Y.D."/>
            <person name="Chang C.H."/>
            <person name="Werren J.H."/>
        </authorList>
    </citation>
    <scope>NUCLEOTIDE SEQUENCE [LARGE SCALE GENOMIC DNA]</scope>
    <source>
        <strain evidence="1 2">Alberta</strain>
        <tissue evidence="1">Whole body</tissue>
    </source>
</reference>
<dbReference type="Proteomes" id="UP000215335">
    <property type="component" value="Unassembled WGS sequence"/>
</dbReference>
<name>A0A232FM13_9HYME</name>
<organism evidence="1 2">
    <name type="scientific">Trichomalopsis sarcophagae</name>
    <dbReference type="NCBI Taxonomy" id="543379"/>
    <lineage>
        <taxon>Eukaryota</taxon>
        <taxon>Metazoa</taxon>
        <taxon>Ecdysozoa</taxon>
        <taxon>Arthropoda</taxon>
        <taxon>Hexapoda</taxon>
        <taxon>Insecta</taxon>
        <taxon>Pterygota</taxon>
        <taxon>Neoptera</taxon>
        <taxon>Endopterygota</taxon>
        <taxon>Hymenoptera</taxon>
        <taxon>Apocrita</taxon>
        <taxon>Proctotrupomorpha</taxon>
        <taxon>Chalcidoidea</taxon>
        <taxon>Pteromalidae</taxon>
        <taxon>Pteromalinae</taxon>
        <taxon>Trichomalopsis</taxon>
    </lineage>
</organism>
<protein>
    <submittedName>
        <fullName evidence="1">Uncharacterized protein</fullName>
    </submittedName>
</protein>
<gene>
    <name evidence="1" type="ORF">TSAR_016113</name>
</gene>
<keyword evidence="2" id="KW-1185">Reference proteome</keyword>
<sequence length="135" mass="15852">MFVDLLSTIRYIFTRQQSCVICRRQTEQMIVKKHPPKLKNSLQVRKFKKNIVLLLIKSINYKATLGYQIDAIHQLLFESSVVAYTTAIATSEIAMIFLTHVVGLLNFSKFIDRGLERKLKSFIRIQTRMLRFFTH</sequence>
<evidence type="ECO:0000313" key="2">
    <source>
        <dbReference type="Proteomes" id="UP000215335"/>
    </source>
</evidence>
<evidence type="ECO:0000313" key="1">
    <source>
        <dbReference type="EMBL" id="OXU31623.1"/>
    </source>
</evidence>
<accession>A0A232FM13</accession>
<dbReference type="EMBL" id="NNAY01000041">
    <property type="protein sequence ID" value="OXU31623.1"/>
    <property type="molecule type" value="Genomic_DNA"/>
</dbReference>
<proteinExistence type="predicted"/>